<proteinExistence type="predicted"/>
<dbReference type="Proteomes" id="UP000219453">
    <property type="component" value="Unassembled WGS sequence"/>
</dbReference>
<gene>
    <name evidence="3" type="ORF">SAMN06269185_3227</name>
</gene>
<dbReference type="OrthoDB" id="9187at2157"/>
<keyword evidence="4" id="KW-1185">Reference proteome</keyword>
<evidence type="ECO:0000313" key="4">
    <source>
        <dbReference type="Proteomes" id="UP000219453"/>
    </source>
</evidence>
<evidence type="ECO:0000256" key="2">
    <source>
        <dbReference type="SAM" id="MobiDB-lite"/>
    </source>
</evidence>
<dbReference type="RefSeq" id="WP_097010107.1">
    <property type="nucleotide sequence ID" value="NZ_OBEJ01000008.1"/>
</dbReference>
<dbReference type="InterPro" id="IPR003847">
    <property type="entry name" value="Put_antitoxin"/>
</dbReference>
<keyword evidence="1" id="KW-1277">Toxin-antitoxin system</keyword>
<dbReference type="Pfam" id="PF02697">
    <property type="entry name" value="VAPB_antitox"/>
    <property type="match status" value="1"/>
</dbReference>
<feature type="region of interest" description="Disordered" evidence="2">
    <location>
        <begin position="58"/>
        <end position="79"/>
    </location>
</feature>
<protein>
    <submittedName>
        <fullName evidence="3">Predicted antitoxin, CopG family</fullName>
    </submittedName>
</protein>
<evidence type="ECO:0000313" key="3">
    <source>
        <dbReference type="EMBL" id="SNZ18069.1"/>
    </source>
</evidence>
<dbReference type="AlphaFoldDB" id="A0A285P8J5"/>
<dbReference type="EMBL" id="OBEJ01000008">
    <property type="protein sequence ID" value="SNZ18069.1"/>
    <property type="molecule type" value="Genomic_DNA"/>
</dbReference>
<evidence type="ECO:0000256" key="1">
    <source>
        <dbReference type="ARBA" id="ARBA00022649"/>
    </source>
</evidence>
<organism evidence="3 4">
    <name type="scientific">Natronoarchaeum philippinense</name>
    <dbReference type="NCBI Taxonomy" id="558529"/>
    <lineage>
        <taxon>Archaea</taxon>
        <taxon>Methanobacteriati</taxon>
        <taxon>Methanobacteriota</taxon>
        <taxon>Stenosarchaea group</taxon>
        <taxon>Halobacteria</taxon>
        <taxon>Halobacteriales</taxon>
        <taxon>Natronoarchaeaceae</taxon>
    </lineage>
</organism>
<name>A0A285P8J5_NATPI</name>
<accession>A0A285P8J5</accession>
<reference evidence="3 4" key="1">
    <citation type="submission" date="2017-09" db="EMBL/GenBank/DDBJ databases">
        <authorList>
            <person name="Ehlers B."/>
            <person name="Leendertz F.H."/>
        </authorList>
    </citation>
    <scope>NUCLEOTIDE SEQUENCE [LARGE SCALE GENOMIC DNA]</scope>
    <source>
        <strain evidence="3 4">DSM 27208</strain>
    </source>
</reference>
<sequence length="79" mass="9178">MPTKTLTITEEAYERLKAHKREDESFTDTVLRLTEAEQDVMRGFGLLADDDGFAEAAGRTRDDLADGFEERRERREERL</sequence>